<dbReference type="EMBL" id="MU273468">
    <property type="protein sequence ID" value="KAI0036716.1"/>
    <property type="molecule type" value="Genomic_DNA"/>
</dbReference>
<protein>
    <submittedName>
        <fullName evidence="1">Uncharacterized protein</fullName>
    </submittedName>
</protein>
<gene>
    <name evidence="1" type="ORF">K488DRAFT_40435</name>
</gene>
<organism evidence="1 2">
    <name type="scientific">Vararia minispora EC-137</name>
    <dbReference type="NCBI Taxonomy" id="1314806"/>
    <lineage>
        <taxon>Eukaryota</taxon>
        <taxon>Fungi</taxon>
        <taxon>Dikarya</taxon>
        <taxon>Basidiomycota</taxon>
        <taxon>Agaricomycotina</taxon>
        <taxon>Agaricomycetes</taxon>
        <taxon>Russulales</taxon>
        <taxon>Lachnocladiaceae</taxon>
        <taxon>Vararia</taxon>
    </lineage>
</organism>
<name>A0ACB8QXV6_9AGAM</name>
<evidence type="ECO:0000313" key="2">
    <source>
        <dbReference type="Proteomes" id="UP000814128"/>
    </source>
</evidence>
<accession>A0ACB8QXV6</accession>
<evidence type="ECO:0000313" key="1">
    <source>
        <dbReference type="EMBL" id="KAI0036716.1"/>
    </source>
</evidence>
<reference evidence="1" key="2">
    <citation type="journal article" date="2022" name="New Phytol.">
        <title>Evolutionary transition to the ectomycorrhizal habit in the genomes of a hyperdiverse lineage of mushroom-forming fungi.</title>
        <authorList>
            <person name="Looney B."/>
            <person name="Miyauchi S."/>
            <person name="Morin E."/>
            <person name="Drula E."/>
            <person name="Courty P.E."/>
            <person name="Kohler A."/>
            <person name="Kuo A."/>
            <person name="LaButti K."/>
            <person name="Pangilinan J."/>
            <person name="Lipzen A."/>
            <person name="Riley R."/>
            <person name="Andreopoulos W."/>
            <person name="He G."/>
            <person name="Johnson J."/>
            <person name="Nolan M."/>
            <person name="Tritt A."/>
            <person name="Barry K.W."/>
            <person name="Grigoriev I.V."/>
            <person name="Nagy L.G."/>
            <person name="Hibbett D."/>
            <person name="Henrissat B."/>
            <person name="Matheny P.B."/>
            <person name="Labbe J."/>
            <person name="Martin F.M."/>
        </authorList>
    </citation>
    <scope>NUCLEOTIDE SEQUENCE</scope>
    <source>
        <strain evidence="1">EC-137</strain>
    </source>
</reference>
<dbReference type="Proteomes" id="UP000814128">
    <property type="component" value="Unassembled WGS sequence"/>
</dbReference>
<keyword evidence="2" id="KW-1185">Reference proteome</keyword>
<proteinExistence type="predicted"/>
<comment type="caution">
    <text evidence="1">The sequence shown here is derived from an EMBL/GenBank/DDBJ whole genome shotgun (WGS) entry which is preliminary data.</text>
</comment>
<sequence>MCSWCKKTFTQKSNVGGCHINTHTGEAPHKCQWCGDRFKDPSKRHKHQQRCSRQPHGPSNTSSNPHNGDGCGSPNGQHKHTAAIEIAIRTPHKSELAGS</sequence>
<reference evidence="1" key="1">
    <citation type="submission" date="2021-02" db="EMBL/GenBank/DDBJ databases">
        <authorList>
            <consortium name="DOE Joint Genome Institute"/>
            <person name="Ahrendt S."/>
            <person name="Looney B.P."/>
            <person name="Miyauchi S."/>
            <person name="Morin E."/>
            <person name="Drula E."/>
            <person name="Courty P.E."/>
            <person name="Chicoki N."/>
            <person name="Fauchery L."/>
            <person name="Kohler A."/>
            <person name="Kuo A."/>
            <person name="Labutti K."/>
            <person name="Pangilinan J."/>
            <person name="Lipzen A."/>
            <person name="Riley R."/>
            <person name="Andreopoulos W."/>
            <person name="He G."/>
            <person name="Johnson J."/>
            <person name="Barry K.W."/>
            <person name="Grigoriev I.V."/>
            <person name="Nagy L."/>
            <person name="Hibbett D."/>
            <person name="Henrissat B."/>
            <person name="Matheny P.B."/>
            <person name="Labbe J."/>
            <person name="Martin F."/>
        </authorList>
    </citation>
    <scope>NUCLEOTIDE SEQUENCE</scope>
    <source>
        <strain evidence="1">EC-137</strain>
    </source>
</reference>